<keyword evidence="1 8" id="KW-0479">Metal-binding</keyword>
<evidence type="ECO:0000259" key="10">
    <source>
        <dbReference type="Pfam" id="PF01883"/>
    </source>
</evidence>
<reference evidence="11 12" key="1">
    <citation type="journal article" date="2019" name="Nat. Commun.">
        <title>A new type of DNA phosphorothioation-based antiviral system in archaea.</title>
        <authorList>
            <person name="Xiong L."/>
            <person name="Liu S."/>
            <person name="Chen S."/>
            <person name="Xiao Y."/>
            <person name="Zhu B."/>
            <person name="Gao Y."/>
            <person name="Zhang Y."/>
            <person name="Chen B."/>
            <person name="Luo J."/>
            <person name="Deng Z."/>
            <person name="Chen X."/>
            <person name="Wang L."/>
            <person name="Chen S."/>
        </authorList>
    </citation>
    <scope>NUCLEOTIDE SEQUENCE [LARGE SCALE GENOMIC DNA]</scope>
    <source>
        <strain evidence="11 12">JCM 10635</strain>
        <plasmid evidence="11 12">unnamed1</plasmid>
    </source>
</reference>
<evidence type="ECO:0000256" key="7">
    <source>
        <dbReference type="ARBA" id="ARBA00074706"/>
    </source>
</evidence>
<keyword evidence="3 8" id="KW-0067">ATP-binding</keyword>
<accession>A0A4D6HRD6</accession>
<dbReference type="GO" id="GO:0016226">
    <property type="term" value="P:iron-sulfur cluster assembly"/>
    <property type="evidence" value="ECO:0007669"/>
    <property type="project" value="InterPro"/>
</dbReference>
<keyword evidence="8" id="KW-0378">Hydrolase</keyword>
<feature type="binding site" evidence="8">
    <location>
        <begin position="99"/>
        <end position="106"/>
    </location>
    <ligand>
        <name>ATP</name>
        <dbReference type="ChEBI" id="CHEBI:30616"/>
    </ligand>
</feature>
<comment type="subunit">
    <text evidence="8">Homodimer.</text>
</comment>
<dbReference type="SUPFAM" id="SSF52540">
    <property type="entry name" value="P-loop containing nucleoside triphosphate hydrolases"/>
    <property type="match status" value="1"/>
</dbReference>
<evidence type="ECO:0000313" key="12">
    <source>
        <dbReference type="Proteomes" id="UP000296822"/>
    </source>
</evidence>
<dbReference type="Pfam" id="PF01883">
    <property type="entry name" value="FeS_assembly_P"/>
    <property type="match status" value="1"/>
</dbReference>
<dbReference type="GO" id="GO:0046872">
    <property type="term" value="F:metal ion binding"/>
    <property type="evidence" value="ECO:0007669"/>
    <property type="project" value="UniProtKB-KW"/>
</dbReference>
<dbReference type="PANTHER" id="PTHR42961:SF2">
    <property type="entry name" value="IRON-SULFUR PROTEIN NUBPL"/>
    <property type="match status" value="1"/>
</dbReference>
<evidence type="ECO:0000256" key="4">
    <source>
        <dbReference type="ARBA" id="ARBA00023004"/>
    </source>
</evidence>
<keyword evidence="4 8" id="KW-0408">Iron</keyword>
<sequence length="439" mass="46530">MTVSESQLRERLRMVDDPALGIDILSLGLVTDIRIEDGVANITLAFNAPYATDEMAMGDRIREVVADFGLETRLSVTVPQHDGSNPLPGVRNVIAVSSGKGGVGKTTVATNLATGLADAGARVGLLDGDIYGPNVPKMVGIDGEPGITDDGTLVPPEAYGVKVISMAFLTREDDDPAVLRGPMVDKILIQLIEEVEWGQLDYLVVDLPPGTGDAQLTLLQTLPVTGSVVVTTPEEVAIDDVRKGIEMFRNHNTPVLGIAENMSAYHCPDCGGEHTLFGSGGGREVAEKYDVPLLEEIPMNPEIRTRSDDGAPVVLWDTDASEPFEDLVESVANRIGAINRADVAGIDPDNPTRDELTTPTTYGGLENEDETASASATDHGESSAEDTLEAEATPDAVEEDADSVDDGDESETADADEQDDDEADGETRSFGGLDVSDRQ</sequence>
<evidence type="ECO:0000256" key="1">
    <source>
        <dbReference type="ARBA" id="ARBA00022723"/>
    </source>
</evidence>
<dbReference type="Proteomes" id="UP000296822">
    <property type="component" value="Plasmid unnamed1"/>
</dbReference>
<dbReference type="GO" id="GO:0005524">
    <property type="term" value="F:ATP binding"/>
    <property type="evidence" value="ECO:0007669"/>
    <property type="project" value="UniProtKB-UniRule"/>
</dbReference>
<feature type="region of interest" description="Disordered" evidence="9">
    <location>
        <begin position="343"/>
        <end position="439"/>
    </location>
</feature>
<comment type="function">
    <text evidence="6 8">Binds and transfers iron-sulfur (Fe-S) clusters to target apoproteins. Can hydrolyze ATP.</text>
</comment>
<feature type="domain" description="MIP18 family-like" evidence="10">
    <location>
        <begin position="6"/>
        <end position="66"/>
    </location>
</feature>
<dbReference type="InterPro" id="IPR033756">
    <property type="entry name" value="YlxH/NBP35"/>
</dbReference>
<dbReference type="Gene3D" id="3.40.50.300">
    <property type="entry name" value="P-loop containing nucleotide triphosphate hydrolases"/>
    <property type="match status" value="1"/>
</dbReference>
<dbReference type="PANTHER" id="PTHR42961">
    <property type="entry name" value="IRON-SULFUR PROTEIN NUBPL"/>
    <property type="match status" value="1"/>
</dbReference>
<geneLocation type="plasmid" evidence="11">
    <name>unnamed1</name>
</geneLocation>
<dbReference type="KEGG" id="nbg:DV706_18865"/>
<dbReference type="InterPro" id="IPR044304">
    <property type="entry name" value="NUBPL-like"/>
</dbReference>
<dbReference type="EMBL" id="CP031306">
    <property type="protein sequence ID" value="QCC56559.1"/>
    <property type="molecule type" value="Genomic_DNA"/>
</dbReference>
<dbReference type="InterPro" id="IPR002744">
    <property type="entry name" value="MIP18-like"/>
</dbReference>
<keyword evidence="11" id="KW-0614">Plasmid</keyword>
<dbReference type="InterPro" id="IPR019591">
    <property type="entry name" value="Mrp/NBP35_ATP-bd"/>
</dbReference>
<dbReference type="AlphaFoldDB" id="A0A4D6HRD6"/>
<dbReference type="CDD" id="cd02037">
    <property type="entry name" value="Mrp_NBP35"/>
    <property type="match status" value="1"/>
</dbReference>
<feature type="compositionally biased region" description="Acidic residues" evidence="9">
    <location>
        <begin position="396"/>
        <end position="424"/>
    </location>
</feature>
<dbReference type="GO" id="GO:0051539">
    <property type="term" value="F:4 iron, 4 sulfur cluster binding"/>
    <property type="evidence" value="ECO:0007669"/>
    <property type="project" value="TreeGrafter"/>
</dbReference>
<evidence type="ECO:0000256" key="6">
    <source>
        <dbReference type="ARBA" id="ARBA00058094"/>
    </source>
</evidence>
<evidence type="ECO:0000256" key="2">
    <source>
        <dbReference type="ARBA" id="ARBA00022741"/>
    </source>
</evidence>
<dbReference type="GO" id="GO:0140663">
    <property type="term" value="F:ATP-dependent FeS chaperone activity"/>
    <property type="evidence" value="ECO:0007669"/>
    <property type="project" value="InterPro"/>
</dbReference>
<dbReference type="Pfam" id="PF10609">
    <property type="entry name" value="ParA"/>
    <property type="match status" value="1"/>
</dbReference>
<evidence type="ECO:0000256" key="5">
    <source>
        <dbReference type="ARBA" id="ARBA00023014"/>
    </source>
</evidence>
<keyword evidence="2 8" id="KW-0547">Nucleotide-binding</keyword>
<dbReference type="GO" id="GO:0016887">
    <property type="term" value="F:ATP hydrolysis activity"/>
    <property type="evidence" value="ECO:0007669"/>
    <property type="project" value="UniProtKB-UniRule"/>
</dbReference>
<dbReference type="HAMAP" id="MF_02040">
    <property type="entry name" value="Mrp_NBP35"/>
    <property type="match status" value="1"/>
</dbReference>
<name>A0A4D6HRD6_9EURY</name>
<comment type="similarity">
    <text evidence="8">Belongs to the Mrp/NBP35 ATP-binding proteins family.</text>
</comment>
<evidence type="ECO:0000313" key="11">
    <source>
        <dbReference type="EMBL" id="QCC56559.1"/>
    </source>
</evidence>
<keyword evidence="5 8" id="KW-0411">Iron-sulfur</keyword>
<evidence type="ECO:0000256" key="8">
    <source>
        <dbReference type="HAMAP-Rule" id="MF_02040"/>
    </source>
</evidence>
<gene>
    <name evidence="11" type="ORF">DV706_18865</name>
</gene>
<dbReference type="Gene3D" id="3.30.300.130">
    <property type="entry name" value="Fe-S cluster assembly (FSCA)"/>
    <property type="match status" value="1"/>
</dbReference>
<protein>
    <recommendedName>
        <fullName evidence="7 8">Iron-sulfur cluster carrier protein</fullName>
    </recommendedName>
</protein>
<dbReference type="InterPro" id="IPR000808">
    <property type="entry name" value="Mrp-like_CS"/>
</dbReference>
<evidence type="ECO:0000256" key="9">
    <source>
        <dbReference type="SAM" id="MobiDB-lite"/>
    </source>
</evidence>
<dbReference type="FunFam" id="3.40.50.300:FF:001119">
    <property type="entry name" value="Iron-sulfur cluster carrier protein"/>
    <property type="match status" value="1"/>
</dbReference>
<dbReference type="SUPFAM" id="SSF117916">
    <property type="entry name" value="Fe-S cluster assembly (FSCA) domain-like"/>
    <property type="match status" value="1"/>
</dbReference>
<organism evidence="11 12">
    <name type="scientific">Natronorubrum bangense</name>
    <dbReference type="NCBI Taxonomy" id="61858"/>
    <lineage>
        <taxon>Archaea</taxon>
        <taxon>Methanobacteriati</taxon>
        <taxon>Methanobacteriota</taxon>
        <taxon>Stenosarchaea group</taxon>
        <taxon>Halobacteria</taxon>
        <taxon>Halobacteriales</taxon>
        <taxon>Natrialbaceae</taxon>
        <taxon>Natronorubrum</taxon>
    </lineage>
</organism>
<dbReference type="InterPro" id="IPR027417">
    <property type="entry name" value="P-loop_NTPase"/>
</dbReference>
<dbReference type="PROSITE" id="PS01215">
    <property type="entry name" value="MRP"/>
    <property type="match status" value="1"/>
</dbReference>
<proteinExistence type="inferred from homology"/>
<evidence type="ECO:0000256" key="3">
    <source>
        <dbReference type="ARBA" id="ARBA00022840"/>
    </source>
</evidence>
<dbReference type="InterPro" id="IPR034904">
    <property type="entry name" value="FSCA_dom_sf"/>
</dbReference>